<gene>
    <name evidence="1" type="ORF">BCB44BAC_01257</name>
</gene>
<accession>A0AAX2CEQ9</accession>
<organism evidence="1 2">
    <name type="scientific">Bacillus cytotoxicus</name>
    <dbReference type="NCBI Taxonomy" id="580165"/>
    <lineage>
        <taxon>Bacteria</taxon>
        <taxon>Bacillati</taxon>
        <taxon>Bacillota</taxon>
        <taxon>Bacilli</taxon>
        <taxon>Bacillales</taxon>
        <taxon>Bacillaceae</taxon>
        <taxon>Bacillus</taxon>
        <taxon>Bacillus cereus group</taxon>
    </lineage>
</organism>
<dbReference type="AlphaFoldDB" id="A0AAX2CEQ9"/>
<reference evidence="1 2" key="1">
    <citation type="submission" date="2016-08" db="EMBL/GenBank/DDBJ databases">
        <authorList>
            <person name="Loux V."/>
            <person name="Rue O."/>
        </authorList>
    </citation>
    <scope>NUCLEOTIDE SEQUENCE [LARGE SCALE GENOMIC DNA]</scope>
    <source>
        <strain evidence="1 2">AFSSA_08CEB44bac</strain>
    </source>
</reference>
<evidence type="ECO:0000313" key="2">
    <source>
        <dbReference type="Proteomes" id="UP000242164"/>
    </source>
</evidence>
<name>A0AAX2CEQ9_9BACI</name>
<proteinExistence type="predicted"/>
<protein>
    <submittedName>
        <fullName evidence="1">Uncharacterized protein</fullName>
    </submittedName>
</protein>
<comment type="caution">
    <text evidence="1">The sequence shown here is derived from an EMBL/GenBank/DDBJ whole genome shotgun (WGS) entry which is preliminary data.</text>
</comment>
<dbReference type="EMBL" id="FMIK01000019">
    <property type="protein sequence ID" value="SCL88037.1"/>
    <property type="molecule type" value="Genomic_DNA"/>
</dbReference>
<dbReference type="Proteomes" id="UP000242164">
    <property type="component" value="Unassembled WGS sequence"/>
</dbReference>
<sequence>MNNWFLENGFAYQKAFATRVSSIVAEDREGMYEENKAV</sequence>
<evidence type="ECO:0000313" key="1">
    <source>
        <dbReference type="EMBL" id="SCL88037.1"/>
    </source>
</evidence>